<sequence>MSNNEYNLNDDEIINFSAIDLFNIVLDVEKYPDFLPWCKAVYVRTRKENIMIADLLASFKGLSGKYTSHIVFKEPTLNEEGWIKVEAIEGLFKFLHNQWTFIPIDGNRTLVKFYISCAFKVPMLQSAFNLVCDHAYKKIITAFRNRANNLLLHK</sequence>
<evidence type="ECO:0000313" key="2">
    <source>
        <dbReference type="Proteomes" id="UP000000435"/>
    </source>
</evidence>
<dbReference type="Proteomes" id="UP000000435">
    <property type="component" value="Chromosome"/>
</dbReference>
<reference evidence="2" key="1">
    <citation type="journal article" date="2006" name="J. Bacteriol.">
        <title>The genome of the obligately intracellular bacterium Ehrlichia canis reveals themes of complex membrane structure and immune evasion strategies.</title>
        <authorList>
            <person name="Mavromatis K."/>
            <person name="Doyle C.K."/>
            <person name="Lykidis A."/>
            <person name="Ivanova N."/>
            <person name="Francino M.P."/>
            <person name="Chain P."/>
            <person name="Shin M."/>
            <person name="Malfatti S."/>
            <person name="Larimer F."/>
            <person name="Copeland A."/>
            <person name="Detter J.C."/>
            <person name="Land M."/>
            <person name="Richardson P.M."/>
            <person name="Yu X.J."/>
            <person name="Walker D.H."/>
            <person name="McBride J.W."/>
            <person name="Kyrpides N.C."/>
        </authorList>
    </citation>
    <scope>NUCLEOTIDE SEQUENCE [LARGE SCALE GENOMIC DNA]</scope>
    <source>
        <strain evidence="2">Jake</strain>
    </source>
</reference>
<gene>
    <name evidence="1" type="ordered locus">Ecaj_0553</name>
</gene>
<accession>A0ACA6AVZ1</accession>
<keyword evidence="2" id="KW-1185">Reference proteome</keyword>
<protein>
    <submittedName>
        <fullName evidence="1">Uncharacterized protein</fullName>
    </submittedName>
</protein>
<proteinExistence type="predicted"/>
<dbReference type="EMBL" id="CP000107">
    <property type="protein sequence ID" value="AAZ68588.1"/>
    <property type="molecule type" value="Genomic_DNA"/>
</dbReference>
<evidence type="ECO:0000313" key="1">
    <source>
        <dbReference type="EMBL" id="AAZ68588.1"/>
    </source>
</evidence>
<name>A0ACA6AVZ1_EHRCJ</name>
<organism evidence="1 2">
    <name type="scientific">Ehrlichia canis (strain Jake)</name>
    <dbReference type="NCBI Taxonomy" id="269484"/>
    <lineage>
        <taxon>Bacteria</taxon>
        <taxon>Pseudomonadati</taxon>
        <taxon>Pseudomonadota</taxon>
        <taxon>Alphaproteobacteria</taxon>
        <taxon>Rickettsiales</taxon>
        <taxon>Anaplasmataceae</taxon>
        <taxon>Ehrlichia</taxon>
    </lineage>
</organism>